<dbReference type="EMBL" id="QMFY01000001">
    <property type="protein sequence ID" value="RAW02746.1"/>
    <property type="molecule type" value="Genomic_DNA"/>
</dbReference>
<dbReference type="CDD" id="cd02440">
    <property type="entry name" value="AdoMet_MTases"/>
    <property type="match status" value="1"/>
</dbReference>
<name>A0A364Y6L7_9BACT</name>
<dbReference type="PANTHER" id="PTHR43861:SF1">
    <property type="entry name" value="TRANS-ACONITATE 2-METHYLTRANSFERASE"/>
    <property type="match status" value="1"/>
</dbReference>
<reference evidence="1 2" key="1">
    <citation type="submission" date="2018-06" db="EMBL/GenBank/DDBJ databases">
        <title>Chryseolinea flavus sp. nov., a member of the phylum Bacteroidetes isolated from soil.</title>
        <authorList>
            <person name="Li Y."/>
            <person name="Wang J."/>
        </authorList>
    </citation>
    <scope>NUCLEOTIDE SEQUENCE [LARGE SCALE GENOMIC DNA]</scope>
    <source>
        <strain evidence="1 2">SDU1-6</strain>
    </source>
</reference>
<evidence type="ECO:0000313" key="1">
    <source>
        <dbReference type="EMBL" id="RAW02746.1"/>
    </source>
</evidence>
<dbReference type="OrthoDB" id="9789123at2"/>
<comment type="caution">
    <text evidence="1">The sequence shown here is derived from an EMBL/GenBank/DDBJ whole genome shotgun (WGS) entry which is preliminary data.</text>
</comment>
<protein>
    <recommendedName>
        <fullName evidence="3">Methyltransferase domain-containing protein</fullName>
    </recommendedName>
</protein>
<dbReference type="Pfam" id="PF13489">
    <property type="entry name" value="Methyltransf_23"/>
    <property type="match status" value="1"/>
</dbReference>
<keyword evidence="2" id="KW-1185">Reference proteome</keyword>
<sequence>MSIQSFLANHPDFYREGLLFFQRRLARESDFEKAYITLREKEGRVYSDDVVKALPVYRGGAMLEKEWKIRKRSADKLIGYLKKKPFNSILEVGCGNGWLLNYINQSMKIGLLGIDINETELRQAASLFSPNISFACADVDSDLPSSLRADVILLPSALQYFENPIKLITTLITKLNPNGELHVFDSPLYNANEVDAAQSRSKEYFTKQRVEPMKGMYYHHAWNILECFEHVIMHDPRSIRNRVFAKVGTVSPFPWIKIKAK</sequence>
<dbReference type="AlphaFoldDB" id="A0A364Y6L7"/>
<evidence type="ECO:0000313" key="2">
    <source>
        <dbReference type="Proteomes" id="UP000251889"/>
    </source>
</evidence>
<dbReference type="Gene3D" id="3.40.50.150">
    <property type="entry name" value="Vaccinia Virus protein VP39"/>
    <property type="match status" value="1"/>
</dbReference>
<dbReference type="PANTHER" id="PTHR43861">
    <property type="entry name" value="TRANS-ACONITATE 2-METHYLTRANSFERASE-RELATED"/>
    <property type="match status" value="1"/>
</dbReference>
<evidence type="ECO:0008006" key="3">
    <source>
        <dbReference type="Google" id="ProtNLM"/>
    </source>
</evidence>
<dbReference type="Proteomes" id="UP000251889">
    <property type="component" value="Unassembled WGS sequence"/>
</dbReference>
<proteinExistence type="predicted"/>
<gene>
    <name evidence="1" type="ORF">DQQ10_01160</name>
</gene>
<dbReference type="InterPro" id="IPR029063">
    <property type="entry name" value="SAM-dependent_MTases_sf"/>
</dbReference>
<dbReference type="RefSeq" id="WP_112744962.1">
    <property type="nucleotide sequence ID" value="NZ_QMFY01000001.1"/>
</dbReference>
<organism evidence="1 2">
    <name type="scientific">Pseudochryseolinea flava</name>
    <dbReference type="NCBI Taxonomy" id="2059302"/>
    <lineage>
        <taxon>Bacteria</taxon>
        <taxon>Pseudomonadati</taxon>
        <taxon>Bacteroidota</taxon>
        <taxon>Cytophagia</taxon>
        <taxon>Cytophagales</taxon>
        <taxon>Fulvivirgaceae</taxon>
        <taxon>Pseudochryseolinea</taxon>
    </lineage>
</organism>
<accession>A0A364Y6L7</accession>
<dbReference type="SUPFAM" id="SSF53335">
    <property type="entry name" value="S-adenosyl-L-methionine-dependent methyltransferases"/>
    <property type="match status" value="1"/>
</dbReference>